<reference evidence="2 3" key="1">
    <citation type="submission" date="2020-02" db="EMBL/GenBank/DDBJ databases">
        <title>Sequencing the genomes of 1000 actinobacteria strains.</title>
        <authorList>
            <person name="Klenk H.-P."/>
        </authorList>
    </citation>
    <scope>NUCLEOTIDE SEQUENCE [LARGE SCALE GENOMIC DNA]</scope>
    <source>
        <strain evidence="2 3">DSM 19609</strain>
    </source>
</reference>
<dbReference type="InterPro" id="IPR052519">
    <property type="entry name" value="Euk-type_GlcNAc_Kinase"/>
</dbReference>
<gene>
    <name evidence="2" type="ORF">FB473_003044</name>
</gene>
<dbReference type="Proteomes" id="UP000749311">
    <property type="component" value="Unassembled WGS sequence"/>
</dbReference>
<organism evidence="2 3">
    <name type="scientific">Brooklawnia cerclae</name>
    <dbReference type="NCBI Taxonomy" id="349934"/>
    <lineage>
        <taxon>Bacteria</taxon>
        <taxon>Bacillati</taxon>
        <taxon>Actinomycetota</taxon>
        <taxon>Actinomycetes</taxon>
        <taxon>Propionibacteriales</taxon>
        <taxon>Propionibacteriaceae</taxon>
        <taxon>Brooklawnia</taxon>
    </lineage>
</organism>
<dbReference type="PANTHER" id="PTHR43190">
    <property type="entry name" value="N-ACETYL-D-GLUCOSAMINE KINASE"/>
    <property type="match status" value="1"/>
</dbReference>
<feature type="domain" description="ATPase BadF/BadG/BcrA/BcrD type" evidence="1">
    <location>
        <begin position="4"/>
        <end position="263"/>
    </location>
</feature>
<evidence type="ECO:0000313" key="2">
    <source>
        <dbReference type="EMBL" id="NIH58349.1"/>
    </source>
</evidence>
<evidence type="ECO:0000313" key="3">
    <source>
        <dbReference type="Proteomes" id="UP000749311"/>
    </source>
</evidence>
<evidence type="ECO:0000259" key="1">
    <source>
        <dbReference type="Pfam" id="PF01869"/>
    </source>
</evidence>
<proteinExistence type="predicted"/>
<protein>
    <submittedName>
        <fullName evidence="2">N-acetylglucosamine kinase-like BadF-type ATPase</fullName>
    </submittedName>
</protein>
<dbReference type="Pfam" id="PF01869">
    <property type="entry name" value="BcrAD_BadFG"/>
    <property type="match status" value="1"/>
</dbReference>
<dbReference type="EMBL" id="JAAMOZ010000003">
    <property type="protein sequence ID" value="NIH58349.1"/>
    <property type="molecule type" value="Genomic_DNA"/>
</dbReference>
<dbReference type="Gene3D" id="3.30.420.40">
    <property type="match status" value="2"/>
</dbReference>
<comment type="caution">
    <text evidence="2">The sequence shown here is derived from an EMBL/GenBank/DDBJ whole genome shotgun (WGS) entry which is preliminary data.</text>
</comment>
<dbReference type="InterPro" id="IPR002731">
    <property type="entry name" value="ATPase_BadF"/>
</dbReference>
<dbReference type="PANTHER" id="PTHR43190:SF3">
    <property type="entry name" value="N-ACETYL-D-GLUCOSAMINE KINASE"/>
    <property type="match status" value="1"/>
</dbReference>
<sequence>MYLLGMDIGGTSVRAVVTDEAGTLVGRGRSGGANFRSSDGDPVSHLDDALGQALGSAGLDGSQVHAAAVGAAGAAQGGRATVSAMLEETFRPRGIPTPVLVDDTDIAFRSAAPASDGVLLLAGTGSGAARYSRWRQVARCDGMGWLLGDEGSGVWLGREVLRAAAADLDRRGPATALTGEVLRKLGVPDAGDPRQPLIAAAASLPAAAWGRFAAPALELDGRDAVADALLDEAAARLTAIAEAVSAKDEVVFAGGLLAAGPLRARLLRRFTGPYAAHPVVGACALAADSAGAPLDRAALLAALDRKDAERGGAGG</sequence>
<dbReference type="InterPro" id="IPR043129">
    <property type="entry name" value="ATPase_NBD"/>
</dbReference>
<dbReference type="SUPFAM" id="SSF53067">
    <property type="entry name" value="Actin-like ATPase domain"/>
    <property type="match status" value="2"/>
</dbReference>
<keyword evidence="3" id="KW-1185">Reference proteome</keyword>
<dbReference type="RefSeq" id="WP_167170568.1">
    <property type="nucleotide sequence ID" value="NZ_BAAAOO010000004.1"/>
</dbReference>
<name>A0ABX0SK91_9ACTN</name>
<accession>A0ABX0SK91</accession>